<dbReference type="AlphaFoldDB" id="Q6NF65"/>
<sequence>MTSRTTPDMAAENRRLRKENADLNHTNKILRTASAFFAATDPS</sequence>
<name>Q6NF65_CORDI</name>
<gene>
    <name evidence="1" type="ordered locus">DIP2033</name>
</gene>
<dbReference type="KEGG" id="cdi:DIP2033"/>
<dbReference type="HOGENOM" id="CLU_3232305_0_0_11"/>
<proteinExistence type="predicted"/>
<organism evidence="1 2">
    <name type="scientific">Corynebacterium diphtheriae (strain ATCC 700971 / NCTC 13129 / Biotype gravis)</name>
    <dbReference type="NCBI Taxonomy" id="257309"/>
    <lineage>
        <taxon>Bacteria</taxon>
        <taxon>Bacillati</taxon>
        <taxon>Actinomycetota</taxon>
        <taxon>Actinomycetes</taxon>
        <taxon>Mycobacteriales</taxon>
        <taxon>Corynebacteriaceae</taxon>
        <taxon>Corynebacterium</taxon>
    </lineage>
</organism>
<dbReference type="RefSeq" id="WP_003852969.1">
    <property type="nucleotide sequence ID" value="NC_002935.2"/>
</dbReference>
<keyword evidence="2" id="KW-1185">Reference proteome</keyword>
<evidence type="ECO:0000313" key="2">
    <source>
        <dbReference type="Proteomes" id="UP000002198"/>
    </source>
</evidence>
<dbReference type="Proteomes" id="UP000002198">
    <property type="component" value="Chromosome"/>
</dbReference>
<reference evidence="1 2" key="1">
    <citation type="journal article" date="2003" name="Nucleic Acids Res.">
        <title>The complete genome sequence and analysis of Corynebacterium diphtheriae NCTC13129.</title>
        <authorList>
            <person name="Cerdeno-Tarraga A.M."/>
            <person name="Efstratiou A."/>
            <person name="Dover L.G."/>
            <person name="Holden M.T.G."/>
            <person name="Pallen M."/>
            <person name="Bentley S.D."/>
            <person name="Besra G.S."/>
            <person name="Churcher C."/>
            <person name="James K.D."/>
            <person name="De Zoysa A."/>
            <person name="Chillingworth T."/>
            <person name="Cronin A."/>
            <person name="Dowd L."/>
            <person name="Feltwell T."/>
            <person name="Hamlin N."/>
            <person name="Holroyd S."/>
            <person name="Jagels K."/>
            <person name="Moule S."/>
            <person name="Quail M.A."/>
            <person name="Rabbinowitsch E."/>
            <person name="Rutherford K."/>
            <person name="Thomson N.R."/>
            <person name="Unwin L."/>
            <person name="Whitehead S."/>
            <person name="Barrell B.G.Parkhill.J."/>
        </authorList>
    </citation>
    <scope>NUCLEOTIDE SEQUENCE [LARGE SCALE GENOMIC DNA]</scope>
    <source>
        <strain evidence="2">ATCC 700971 / NCTC 13129 / Biotype gravis</strain>
    </source>
</reference>
<accession>Q6NF65</accession>
<protein>
    <submittedName>
        <fullName evidence="1">Transposase</fullName>
    </submittedName>
</protein>
<dbReference type="EMBL" id="BX248360">
    <property type="protein sequence ID" value="CAE50561.1"/>
    <property type="molecule type" value="Genomic_DNA"/>
</dbReference>
<evidence type="ECO:0000313" key="1">
    <source>
        <dbReference type="EMBL" id="CAE50561.1"/>
    </source>
</evidence>